<proteinExistence type="predicted"/>
<dbReference type="InterPro" id="IPR041694">
    <property type="entry name" value="ADH_N_2"/>
</dbReference>
<organism evidence="3 4">
    <name type="scientific">Lophiostoma macrostomum CBS 122681</name>
    <dbReference type="NCBI Taxonomy" id="1314788"/>
    <lineage>
        <taxon>Eukaryota</taxon>
        <taxon>Fungi</taxon>
        <taxon>Dikarya</taxon>
        <taxon>Ascomycota</taxon>
        <taxon>Pezizomycotina</taxon>
        <taxon>Dothideomycetes</taxon>
        <taxon>Pleosporomycetidae</taxon>
        <taxon>Pleosporales</taxon>
        <taxon>Lophiostomataceae</taxon>
        <taxon>Lophiostoma</taxon>
    </lineage>
</organism>
<accession>A0A6A6T6P5</accession>
<dbReference type="SMART" id="SM00829">
    <property type="entry name" value="PKS_ER"/>
    <property type="match status" value="1"/>
</dbReference>
<dbReference type="InterPro" id="IPR045010">
    <property type="entry name" value="MDR_fam"/>
</dbReference>
<dbReference type="GO" id="GO:0016628">
    <property type="term" value="F:oxidoreductase activity, acting on the CH-CH group of donors, NAD or NADP as acceptor"/>
    <property type="evidence" value="ECO:0007669"/>
    <property type="project" value="InterPro"/>
</dbReference>
<dbReference type="Pfam" id="PF13602">
    <property type="entry name" value="ADH_zinc_N_2"/>
    <property type="match status" value="1"/>
</dbReference>
<dbReference type="InterPro" id="IPR020843">
    <property type="entry name" value="ER"/>
</dbReference>
<dbReference type="SUPFAM" id="SSF50129">
    <property type="entry name" value="GroES-like"/>
    <property type="match status" value="1"/>
</dbReference>
<dbReference type="PANTHER" id="PTHR43205">
    <property type="entry name" value="PROSTAGLANDIN REDUCTASE"/>
    <property type="match status" value="1"/>
</dbReference>
<feature type="domain" description="Enoyl reductase (ER)" evidence="2">
    <location>
        <begin position="20"/>
        <end position="317"/>
    </location>
</feature>
<dbReference type="OrthoDB" id="809632at2759"/>
<evidence type="ECO:0000259" key="2">
    <source>
        <dbReference type="SMART" id="SM00829"/>
    </source>
</evidence>
<dbReference type="CDD" id="cd05288">
    <property type="entry name" value="PGDH"/>
    <property type="match status" value="1"/>
</dbReference>
<dbReference type="Gene3D" id="3.40.50.720">
    <property type="entry name" value="NAD(P)-binding Rossmann-like Domain"/>
    <property type="match status" value="2"/>
</dbReference>
<name>A0A6A6T6P5_9PLEO</name>
<gene>
    <name evidence="3" type="ORF">K491DRAFT_768988</name>
</gene>
<protein>
    <submittedName>
        <fullName evidence="3">Putative zinc-type alcohol dehydrogenase-like protein PB24D3.08c</fullName>
    </submittedName>
</protein>
<sequence length="333" mass="36053">MVSNTRLIFKKVPRFHPIVGQHISLETGTFDLDAEPPEGGLTVKNLYISFDPYQRGCMREPDDATWAPPFVPGQPIICGAVAQILRSTVSTLRTGDLVWGMFGAEEYSIVPSILLPYVRKLDNELELDPILFTSALGTAGLSAYGSFYGIGKPKKGQTIFISAASGGVGQIVGQLAKLEGLRVIGSVGSEEKQGFIGIDIYFDNVGGETLDAALATIKDFGTIISCGMISQYNLPIGEKYGVQNMMNIFLKRLTIQGFIVSDPQFLSEHAAEFFASMSVWLKEGKIKTKESVTVGMQNAATCYSDMFTGRNFGKAVLKVADAESEQDGSTRSI</sequence>
<dbReference type="InterPro" id="IPR036291">
    <property type="entry name" value="NAD(P)-bd_dom_sf"/>
</dbReference>
<evidence type="ECO:0000256" key="1">
    <source>
        <dbReference type="ARBA" id="ARBA00023002"/>
    </source>
</evidence>
<keyword evidence="4" id="KW-1185">Reference proteome</keyword>
<evidence type="ECO:0000313" key="4">
    <source>
        <dbReference type="Proteomes" id="UP000799324"/>
    </source>
</evidence>
<evidence type="ECO:0000313" key="3">
    <source>
        <dbReference type="EMBL" id="KAF2654224.1"/>
    </source>
</evidence>
<dbReference type="InterPro" id="IPR011032">
    <property type="entry name" value="GroES-like_sf"/>
</dbReference>
<dbReference type="Pfam" id="PF16884">
    <property type="entry name" value="ADH_N_2"/>
    <property type="match status" value="1"/>
</dbReference>
<dbReference type="PANTHER" id="PTHR43205:SF7">
    <property type="entry name" value="PROSTAGLANDIN REDUCTASE 1"/>
    <property type="match status" value="1"/>
</dbReference>
<reference evidence="3" key="1">
    <citation type="journal article" date="2020" name="Stud. Mycol.">
        <title>101 Dothideomycetes genomes: a test case for predicting lifestyles and emergence of pathogens.</title>
        <authorList>
            <person name="Haridas S."/>
            <person name="Albert R."/>
            <person name="Binder M."/>
            <person name="Bloem J."/>
            <person name="Labutti K."/>
            <person name="Salamov A."/>
            <person name="Andreopoulos B."/>
            <person name="Baker S."/>
            <person name="Barry K."/>
            <person name="Bills G."/>
            <person name="Bluhm B."/>
            <person name="Cannon C."/>
            <person name="Castanera R."/>
            <person name="Culley D."/>
            <person name="Daum C."/>
            <person name="Ezra D."/>
            <person name="Gonzalez J."/>
            <person name="Henrissat B."/>
            <person name="Kuo A."/>
            <person name="Liang C."/>
            <person name="Lipzen A."/>
            <person name="Lutzoni F."/>
            <person name="Magnuson J."/>
            <person name="Mondo S."/>
            <person name="Nolan M."/>
            <person name="Ohm R."/>
            <person name="Pangilinan J."/>
            <person name="Park H.-J."/>
            <person name="Ramirez L."/>
            <person name="Alfaro M."/>
            <person name="Sun H."/>
            <person name="Tritt A."/>
            <person name="Yoshinaga Y."/>
            <person name="Zwiers L.-H."/>
            <person name="Turgeon B."/>
            <person name="Goodwin S."/>
            <person name="Spatafora J."/>
            <person name="Crous P."/>
            <person name="Grigoriev I."/>
        </authorList>
    </citation>
    <scope>NUCLEOTIDE SEQUENCE</scope>
    <source>
        <strain evidence="3">CBS 122681</strain>
    </source>
</reference>
<dbReference type="Gene3D" id="3.90.180.10">
    <property type="entry name" value="Medium-chain alcohol dehydrogenases, catalytic domain"/>
    <property type="match status" value="2"/>
</dbReference>
<dbReference type="AlphaFoldDB" id="A0A6A6T6P5"/>
<keyword evidence="1" id="KW-0560">Oxidoreductase</keyword>
<dbReference type="SUPFAM" id="SSF51735">
    <property type="entry name" value="NAD(P)-binding Rossmann-fold domains"/>
    <property type="match status" value="1"/>
</dbReference>
<dbReference type="EMBL" id="MU004367">
    <property type="protein sequence ID" value="KAF2654224.1"/>
    <property type="molecule type" value="Genomic_DNA"/>
</dbReference>
<dbReference type="Proteomes" id="UP000799324">
    <property type="component" value="Unassembled WGS sequence"/>
</dbReference>